<comment type="caution">
    <text evidence="1">The sequence shown here is derived from an EMBL/GenBank/DDBJ whole genome shotgun (WGS) entry which is preliminary data.</text>
</comment>
<protein>
    <submittedName>
        <fullName evidence="1">Uncharacterized protein</fullName>
    </submittedName>
</protein>
<evidence type="ECO:0000313" key="2">
    <source>
        <dbReference type="Proteomes" id="UP001516023"/>
    </source>
</evidence>
<accession>A0ABD3PPN2</accession>
<proteinExistence type="predicted"/>
<evidence type="ECO:0000313" key="1">
    <source>
        <dbReference type="EMBL" id="KAL3789737.1"/>
    </source>
</evidence>
<dbReference type="Proteomes" id="UP001516023">
    <property type="component" value="Unassembled WGS sequence"/>
</dbReference>
<dbReference type="AlphaFoldDB" id="A0ABD3PPN2"/>
<reference evidence="1 2" key="1">
    <citation type="journal article" date="2020" name="G3 (Bethesda)">
        <title>Improved Reference Genome for Cyclotella cryptica CCMP332, a Model for Cell Wall Morphogenesis, Salinity Adaptation, and Lipid Production in Diatoms (Bacillariophyta).</title>
        <authorList>
            <person name="Roberts W.R."/>
            <person name="Downey K.M."/>
            <person name="Ruck E.C."/>
            <person name="Traller J.C."/>
            <person name="Alverson A.J."/>
        </authorList>
    </citation>
    <scope>NUCLEOTIDE SEQUENCE [LARGE SCALE GENOMIC DNA]</scope>
    <source>
        <strain evidence="1 2">CCMP332</strain>
    </source>
</reference>
<name>A0ABD3PPN2_9STRA</name>
<organism evidence="1 2">
    <name type="scientific">Cyclotella cryptica</name>
    <dbReference type="NCBI Taxonomy" id="29204"/>
    <lineage>
        <taxon>Eukaryota</taxon>
        <taxon>Sar</taxon>
        <taxon>Stramenopiles</taxon>
        <taxon>Ochrophyta</taxon>
        <taxon>Bacillariophyta</taxon>
        <taxon>Coscinodiscophyceae</taxon>
        <taxon>Thalassiosirophycidae</taxon>
        <taxon>Stephanodiscales</taxon>
        <taxon>Stephanodiscaceae</taxon>
        <taxon>Cyclotella</taxon>
    </lineage>
</organism>
<sequence length="198" mass="22533">MVFQVGKTQPLWANTATNTAPSHVIDENETVGNLFEQEETNTAVKISDDEMLSFGLRCVGFKENRHQRANCHLNLERFRSNYGVGPPAVSAMWIDLINQLSDMTLDLKYCLLALNWLKLYVSEHVLSGWWDLCGDIIRDKVKSYSRLIQSLKPDKIKFEGWGSDEIQSFLLMELIFELKSSVSTQAQSDMITKLIVAV</sequence>
<keyword evidence="2" id="KW-1185">Reference proteome</keyword>
<gene>
    <name evidence="1" type="ORF">HJC23_006730</name>
</gene>
<dbReference type="EMBL" id="JABMIG020000136">
    <property type="protein sequence ID" value="KAL3789737.1"/>
    <property type="molecule type" value="Genomic_DNA"/>
</dbReference>